<keyword evidence="1" id="KW-0489">Methyltransferase</keyword>
<dbReference type="EC" id="2.1.1.61" evidence="1"/>
<proteinExistence type="predicted"/>
<keyword evidence="2" id="KW-1185">Reference proteome</keyword>
<organism evidence="1 2">
    <name type="scientific">Amphibiibacter pelophylacis</name>
    <dbReference type="NCBI Taxonomy" id="1799477"/>
    <lineage>
        <taxon>Bacteria</taxon>
        <taxon>Pseudomonadati</taxon>
        <taxon>Pseudomonadota</taxon>
        <taxon>Betaproteobacteria</taxon>
        <taxon>Burkholderiales</taxon>
        <taxon>Sphaerotilaceae</taxon>
        <taxon>Amphibiibacter</taxon>
    </lineage>
</organism>
<keyword evidence="1" id="KW-0808">Transferase</keyword>
<gene>
    <name evidence="1" type="primary">mnmC</name>
    <name evidence="1" type="ORF">RV045_09890</name>
</gene>
<evidence type="ECO:0000313" key="1">
    <source>
        <dbReference type="EMBL" id="MEJ7138731.1"/>
    </source>
</evidence>
<dbReference type="EMBL" id="JAWDIE010000014">
    <property type="protein sequence ID" value="MEJ7138731.1"/>
    <property type="molecule type" value="Genomic_DNA"/>
</dbReference>
<protein>
    <submittedName>
        <fullName evidence="1">FAD-dependent 5-carboxymethylaminomethyl-2-thiouridine(34) oxidoreductase MnmC</fullName>
        <ecNumber evidence="1">2.1.1.61</ecNumber>
    </submittedName>
</protein>
<comment type="caution">
    <text evidence="1">The sequence shown here is derived from an EMBL/GenBank/DDBJ whole genome shotgun (WGS) entry which is preliminary data.</text>
</comment>
<dbReference type="Proteomes" id="UP001364695">
    <property type="component" value="Unassembled WGS sequence"/>
</dbReference>
<name>A0ACC6P3D9_9BURK</name>
<reference evidence="1" key="1">
    <citation type="submission" date="2023-10" db="EMBL/GenBank/DDBJ databases">
        <title>Amphibacter perezi, gen. nov., sp. nov. a novel taxa of the family Comamonadaceae, class Betaproteobacteria isolated from the skin microbiota of Pelophylax perezi from different populations.</title>
        <authorList>
            <person name="Costa S."/>
            <person name="Proenca D.N."/>
            <person name="Lopes I."/>
            <person name="Morais P.V."/>
        </authorList>
    </citation>
    <scope>NUCLEOTIDE SEQUENCE</scope>
    <source>
        <strain evidence="1">SL12-8</strain>
    </source>
</reference>
<evidence type="ECO:0000313" key="2">
    <source>
        <dbReference type="Proteomes" id="UP001364695"/>
    </source>
</evidence>
<accession>A0ACC6P3D9</accession>
<sequence length="732" mass="78026">MSASTGPDDQAPSGAFFVSGHEGSNAGGVRPARVVFDAEGTAHAPGFGDVYHSRAGAAAQARAVFLAGNGLPERWQDAAQWGDPARPFTLLETGFGLGHNLLSTLQAWRDTPRTPGARLLYLAVEQFPARPQDLAQAHGLDRQNHQVDQKGDLDPADIQRQALARELLAQWPPCTPGSHTLRFDGGRVTVRLWLGDAARVLPRLQAQVDAVYLDGFSPQLNPALWSPELMRQVARLSRPGATLATWSTAPAVRDALTAAGFVCQRRPGFGGKRRRLEAHYQPRWHAPRPAAFQPVALPRDGEAHAVIVGGGLAGASTAQALALRGWRCTVLDAAAQPASGASGNPAGLLHGIVHLEDGSHARWLRSAALFAHGQIAPLLAQETAPGRVPGRLNGFLRLQDDDAHALQQQMAALGMDERYARVLDAAETSALLGLPLQQSPKGSALLFAHGGWVSPAALVRHWLDTPGVHWRGGADVARLQRETAGATSDTPPRWLALDADGMALADPADAIVVASAHTALPLLQRSLAPDGGALWWAPELRAQRGQISQIRRADLAAAGLGSALPRLPLSRYAYALDTQPGHPGGGELVFGATHQWDDGDERVRDSDHRDNLQRLAALLGEDTAQSAWQALPWHGRTGWRCISPDRLPLLGRVPSPAPSDARTARRPYASQHIAREDGLYLCTALGSRGLTLAPLLGETLAALITGEALPVDTRLMAALDPARWALATLARK</sequence>